<dbReference type="Proteomes" id="UP001151760">
    <property type="component" value="Unassembled WGS sequence"/>
</dbReference>
<comment type="caution">
    <text evidence="2">The sequence shown here is derived from an EMBL/GenBank/DDBJ whole genome shotgun (WGS) entry which is preliminary data.</text>
</comment>
<reference evidence="2" key="2">
    <citation type="submission" date="2022-01" db="EMBL/GenBank/DDBJ databases">
        <authorList>
            <person name="Yamashiro T."/>
            <person name="Shiraishi A."/>
            <person name="Satake H."/>
            <person name="Nakayama K."/>
        </authorList>
    </citation>
    <scope>NUCLEOTIDE SEQUENCE</scope>
</reference>
<dbReference type="EMBL" id="BQNB010011324">
    <property type="protein sequence ID" value="GJS89089.1"/>
    <property type="molecule type" value="Genomic_DNA"/>
</dbReference>
<evidence type="ECO:0000313" key="3">
    <source>
        <dbReference type="Proteomes" id="UP001151760"/>
    </source>
</evidence>
<feature type="domain" description="Reverse transcriptase zinc-binding" evidence="1">
    <location>
        <begin position="185"/>
        <end position="250"/>
    </location>
</feature>
<reference evidence="2" key="1">
    <citation type="journal article" date="2022" name="Int. J. Mol. Sci.">
        <title>Draft Genome of Tanacetum Coccineum: Genomic Comparison of Closely Related Tanacetum-Family Plants.</title>
        <authorList>
            <person name="Yamashiro T."/>
            <person name="Shiraishi A."/>
            <person name="Nakayama K."/>
            <person name="Satake H."/>
        </authorList>
    </citation>
    <scope>NUCLEOTIDE SEQUENCE</scope>
</reference>
<dbReference type="InterPro" id="IPR026960">
    <property type="entry name" value="RVT-Znf"/>
</dbReference>
<sequence>MLTKWVWRFHIEPQSLWHQIITSIHDPSRGFGSTIVTHQPLSPWWPISNLNSSLSSVGVNLNLLLTRKVRTGSSIAFWHDNWIWPSDLKSLYPRHFALETNKECRISDRCFTQNELPHHIWAWRRVMRDGHEMDQLRDLLGVINNFCLCDTPDSWAFMLNTHKSFTFASIRREIEKHILWDQPSITRWNKSLPIKLNVHTCRLYLDRLPTRCNLDSGGIDLHSSRCPVCDGDIETAEHLFIDCPIASGFWRMVIKWWKLANHPQDLNSLLSCSDTVNFMDTAKTCFDIVVYITT</sequence>
<evidence type="ECO:0000313" key="2">
    <source>
        <dbReference type="EMBL" id="GJS89089.1"/>
    </source>
</evidence>
<proteinExistence type="predicted"/>
<dbReference type="PANTHER" id="PTHR36617:SF16">
    <property type="entry name" value="OS04G0516500 PROTEIN"/>
    <property type="match status" value="1"/>
</dbReference>
<evidence type="ECO:0000259" key="1">
    <source>
        <dbReference type="Pfam" id="PF13966"/>
    </source>
</evidence>
<dbReference type="Pfam" id="PF13966">
    <property type="entry name" value="zf-RVT"/>
    <property type="match status" value="1"/>
</dbReference>
<organism evidence="2 3">
    <name type="scientific">Tanacetum coccineum</name>
    <dbReference type="NCBI Taxonomy" id="301880"/>
    <lineage>
        <taxon>Eukaryota</taxon>
        <taxon>Viridiplantae</taxon>
        <taxon>Streptophyta</taxon>
        <taxon>Embryophyta</taxon>
        <taxon>Tracheophyta</taxon>
        <taxon>Spermatophyta</taxon>
        <taxon>Magnoliopsida</taxon>
        <taxon>eudicotyledons</taxon>
        <taxon>Gunneridae</taxon>
        <taxon>Pentapetalae</taxon>
        <taxon>asterids</taxon>
        <taxon>campanulids</taxon>
        <taxon>Asterales</taxon>
        <taxon>Asteraceae</taxon>
        <taxon>Asteroideae</taxon>
        <taxon>Anthemideae</taxon>
        <taxon>Anthemidinae</taxon>
        <taxon>Tanacetum</taxon>
    </lineage>
</organism>
<keyword evidence="2" id="KW-0808">Transferase</keyword>
<keyword evidence="3" id="KW-1185">Reference proteome</keyword>
<accession>A0ABQ4ZFW4</accession>
<dbReference type="PANTHER" id="PTHR36617">
    <property type="entry name" value="PROTEIN, PUTATIVE-RELATED"/>
    <property type="match status" value="1"/>
</dbReference>
<dbReference type="GO" id="GO:0003964">
    <property type="term" value="F:RNA-directed DNA polymerase activity"/>
    <property type="evidence" value="ECO:0007669"/>
    <property type="project" value="UniProtKB-KW"/>
</dbReference>
<keyword evidence="2" id="KW-0548">Nucleotidyltransferase</keyword>
<name>A0ABQ4ZFW4_9ASTR</name>
<keyword evidence="2" id="KW-0695">RNA-directed DNA polymerase</keyword>
<protein>
    <submittedName>
        <fullName evidence="2">RNA-directed DNA polymerase, eukaryota, reverse transcriptase zinc-binding domain protein</fullName>
    </submittedName>
</protein>
<gene>
    <name evidence="2" type="ORF">Tco_0771725</name>
</gene>